<evidence type="ECO:0000313" key="2">
    <source>
        <dbReference type="Proteomes" id="UP000289326"/>
    </source>
</evidence>
<gene>
    <name evidence="1" type="ORF">EG856_01570</name>
</gene>
<dbReference type="EMBL" id="CP034841">
    <property type="protein sequence ID" value="QBF34609.1"/>
    <property type="molecule type" value="Genomic_DNA"/>
</dbReference>
<reference evidence="1 2" key="1">
    <citation type="submission" date="2019-01" db="EMBL/GenBank/DDBJ databases">
        <title>Complete sequence and annotation of the Mycoplasma phocirhinis strain 852T genome.</title>
        <authorList>
            <person name="Frasca S.Jr."/>
            <person name="Kutish G.F."/>
            <person name="Castellanos Gell J."/>
            <person name="Michaels D.L."/>
            <person name="Brown D.R."/>
        </authorList>
    </citation>
    <scope>NUCLEOTIDE SEQUENCE [LARGE SCALE GENOMIC DNA]</scope>
    <source>
        <strain evidence="1 2">852</strain>
    </source>
</reference>
<accession>A0A4P6MRC9</accession>
<name>A0A4P6MRC9_9BACT</name>
<organism evidence="1 2">
    <name type="scientific">Mycoplasmopsis phocirhinis</name>
    <dbReference type="NCBI Taxonomy" id="142650"/>
    <lineage>
        <taxon>Bacteria</taxon>
        <taxon>Bacillati</taxon>
        <taxon>Mycoplasmatota</taxon>
        <taxon>Mycoplasmoidales</taxon>
        <taxon>Metamycoplasmataceae</taxon>
        <taxon>Mycoplasmopsis</taxon>
    </lineage>
</organism>
<dbReference type="OrthoDB" id="95666at2"/>
<sequence>MAKNAKKWPLTWKPGKKYFDKDKYQWDFAVVRQGYYNYDEKISNPELLISNRQYIFIKYIENCSKEILNKINFTKLSNTNTTIKGFSNTDLVAEYIRLKSL</sequence>
<evidence type="ECO:0000313" key="1">
    <source>
        <dbReference type="EMBL" id="QBF34609.1"/>
    </source>
</evidence>
<dbReference type="Proteomes" id="UP000289326">
    <property type="component" value="Chromosome"/>
</dbReference>
<protein>
    <submittedName>
        <fullName evidence="1">Uncharacterized protein</fullName>
    </submittedName>
</protein>
<dbReference type="AlphaFoldDB" id="A0A4P6MRC9"/>
<proteinExistence type="predicted"/>
<keyword evidence="2" id="KW-1185">Reference proteome</keyword>
<dbReference type="RefSeq" id="WP_130429386.1">
    <property type="nucleotide sequence ID" value="NZ_CP034841.1"/>
</dbReference>
<dbReference type="KEGG" id="mphi:EG856_01570"/>